<dbReference type="GO" id="GO:0071456">
    <property type="term" value="P:cellular response to hypoxia"/>
    <property type="evidence" value="ECO:0007669"/>
    <property type="project" value="TreeGrafter"/>
</dbReference>
<keyword evidence="6" id="KW-0408">Iron</keyword>
<proteinExistence type="predicted"/>
<keyword evidence="5" id="KW-0560">Oxidoreductase</keyword>
<dbReference type="InterPro" id="IPR051559">
    <property type="entry name" value="HIF_prolyl_hydroxylases"/>
</dbReference>
<evidence type="ECO:0000256" key="5">
    <source>
        <dbReference type="ARBA" id="ARBA00023002"/>
    </source>
</evidence>
<dbReference type="EMBL" id="FCOK02000038">
    <property type="protein sequence ID" value="SAL50062.1"/>
    <property type="molecule type" value="Genomic_DNA"/>
</dbReference>
<dbReference type="AlphaFoldDB" id="A0A158I0C6"/>
<gene>
    <name evidence="8" type="ORF">AWB69_05051</name>
</gene>
<dbReference type="OrthoDB" id="9783171at2"/>
<dbReference type="InterPro" id="IPR006620">
    <property type="entry name" value="Pro_4_hyd_alph"/>
</dbReference>
<evidence type="ECO:0000256" key="1">
    <source>
        <dbReference type="ARBA" id="ARBA00001961"/>
    </source>
</evidence>
<evidence type="ECO:0000256" key="3">
    <source>
        <dbReference type="ARBA" id="ARBA00022896"/>
    </source>
</evidence>
<keyword evidence="3" id="KW-0847">Vitamin C</keyword>
<dbReference type="InterPro" id="IPR044862">
    <property type="entry name" value="Pro_4_hyd_alph_FE2OG_OXY"/>
</dbReference>
<dbReference type="PANTHER" id="PTHR12907">
    <property type="entry name" value="EGL NINE HOMOLOG-RELATED"/>
    <property type="match status" value="1"/>
</dbReference>
<evidence type="ECO:0000313" key="9">
    <source>
        <dbReference type="Proteomes" id="UP000054683"/>
    </source>
</evidence>
<evidence type="ECO:0000313" key="8">
    <source>
        <dbReference type="EMBL" id="SAL50062.1"/>
    </source>
</evidence>
<dbReference type="SMART" id="SM00702">
    <property type="entry name" value="P4Hc"/>
    <property type="match status" value="1"/>
</dbReference>
<dbReference type="Gene3D" id="2.60.120.620">
    <property type="entry name" value="q2cbj1_9rhob like domain"/>
    <property type="match status" value="1"/>
</dbReference>
<reference evidence="8 9" key="1">
    <citation type="submission" date="2016-01" db="EMBL/GenBank/DDBJ databases">
        <authorList>
            <person name="Oliw E.H."/>
        </authorList>
    </citation>
    <scope>NUCLEOTIDE SEQUENCE [LARGE SCALE GENOMIC DNA]</scope>
    <source>
        <strain evidence="8">LMG 27134</strain>
    </source>
</reference>
<dbReference type="GO" id="GO:0008198">
    <property type="term" value="F:ferrous iron binding"/>
    <property type="evidence" value="ECO:0007669"/>
    <property type="project" value="TreeGrafter"/>
</dbReference>
<name>A0A158I0C6_9BURK</name>
<feature type="domain" description="Fe2OG dioxygenase" evidence="7">
    <location>
        <begin position="112"/>
        <end position="209"/>
    </location>
</feature>
<dbReference type="InterPro" id="IPR005123">
    <property type="entry name" value="Oxoglu/Fe-dep_dioxygenase_dom"/>
</dbReference>
<protein>
    <recommendedName>
        <fullName evidence="7">Fe2OG dioxygenase domain-containing protein</fullName>
    </recommendedName>
</protein>
<keyword evidence="2" id="KW-0479">Metal-binding</keyword>
<accession>A0A158I0C6</accession>
<comment type="cofactor">
    <cofactor evidence="1">
        <name>L-ascorbate</name>
        <dbReference type="ChEBI" id="CHEBI:38290"/>
    </cofactor>
</comment>
<dbReference type="PROSITE" id="PS51471">
    <property type="entry name" value="FE2OG_OXY"/>
    <property type="match status" value="1"/>
</dbReference>
<dbReference type="GO" id="GO:0031543">
    <property type="term" value="F:peptidyl-proline dioxygenase activity"/>
    <property type="evidence" value="ECO:0007669"/>
    <property type="project" value="TreeGrafter"/>
</dbReference>
<dbReference type="Pfam" id="PF13640">
    <property type="entry name" value="2OG-FeII_Oxy_3"/>
    <property type="match status" value="1"/>
</dbReference>
<evidence type="ECO:0000256" key="2">
    <source>
        <dbReference type="ARBA" id="ARBA00022723"/>
    </source>
</evidence>
<dbReference type="RefSeq" id="WP_082913559.1">
    <property type="nucleotide sequence ID" value="NZ_FCOK02000038.1"/>
</dbReference>
<keyword evidence="4" id="KW-0223">Dioxygenase</keyword>
<dbReference type="GO" id="GO:0031418">
    <property type="term" value="F:L-ascorbic acid binding"/>
    <property type="evidence" value="ECO:0007669"/>
    <property type="project" value="UniProtKB-KW"/>
</dbReference>
<evidence type="ECO:0000259" key="7">
    <source>
        <dbReference type="PROSITE" id="PS51471"/>
    </source>
</evidence>
<dbReference type="Proteomes" id="UP000054683">
    <property type="component" value="Unassembled WGS sequence"/>
</dbReference>
<evidence type="ECO:0000256" key="6">
    <source>
        <dbReference type="ARBA" id="ARBA00023004"/>
    </source>
</evidence>
<dbReference type="PANTHER" id="PTHR12907:SF26">
    <property type="entry name" value="HIF PROLYL HYDROXYLASE, ISOFORM C"/>
    <property type="match status" value="1"/>
</dbReference>
<organism evidence="8 9">
    <name type="scientific">Caballeronia udeis</name>
    <dbReference type="NCBI Taxonomy" id="1232866"/>
    <lineage>
        <taxon>Bacteria</taxon>
        <taxon>Pseudomonadati</taxon>
        <taxon>Pseudomonadota</taxon>
        <taxon>Betaproteobacteria</taxon>
        <taxon>Burkholderiales</taxon>
        <taxon>Burkholderiaceae</taxon>
        <taxon>Caballeronia</taxon>
    </lineage>
</organism>
<sequence>MTRSHPPAHSDASGDGLHRHIVDAVHEHGWSEQDIFLPPDLTLALALECAALAAAGTLTLARVSQGAARSLQPGVRGDRIQWLAAGQSDACDRYLAIMETLRVALNRGLFLGLDEYESHFAFYAPGASYMQHRDRFRHDDSRTVSVIVYLNADWLPEHGGALRLHPEGLSTRDIAPVGSRIAVFLSADMLHEVLPATRDRLSLTGWFRRRA</sequence>
<evidence type="ECO:0000256" key="4">
    <source>
        <dbReference type="ARBA" id="ARBA00022964"/>
    </source>
</evidence>